<feature type="compositionally biased region" description="Pro residues" evidence="1">
    <location>
        <begin position="308"/>
        <end position="319"/>
    </location>
</feature>
<feature type="compositionally biased region" description="Pro residues" evidence="1">
    <location>
        <begin position="489"/>
        <end position="500"/>
    </location>
</feature>
<feature type="region of interest" description="Disordered" evidence="1">
    <location>
        <begin position="365"/>
        <end position="554"/>
    </location>
</feature>
<dbReference type="OrthoDB" id="3438840at2759"/>
<evidence type="ECO:0000313" key="3">
    <source>
        <dbReference type="Proteomes" id="UP000799640"/>
    </source>
</evidence>
<feature type="compositionally biased region" description="Polar residues" evidence="1">
    <location>
        <begin position="386"/>
        <end position="400"/>
    </location>
</feature>
<evidence type="ECO:0000256" key="1">
    <source>
        <dbReference type="SAM" id="MobiDB-lite"/>
    </source>
</evidence>
<reference evidence="2" key="1">
    <citation type="journal article" date="2020" name="Stud. Mycol.">
        <title>101 Dothideomycetes genomes: a test case for predicting lifestyles and emergence of pathogens.</title>
        <authorList>
            <person name="Haridas S."/>
            <person name="Albert R."/>
            <person name="Binder M."/>
            <person name="Bloem J."/>
            <person name="Labutti K."/>
            <person name="Salamov A."/>
            <person name="Andreopoulos B."/>
            <person name="Baker S."/>
            <person name="Barry K."/>
            <person name="Bills G."/>
            <person name="Bluhm B."/>
            <person name="Cannon C."/>
            <person name="Castanera R."/>
            <person name="Culley D."/>
            <person name="Daum C."/>
            <person name="Ezra D."/>
            <person name="Gonzalez J."/>
            <person name="Henrissat B."/>
            <person name="Kuo A."/>
            <person name="Liang C."/>
            <person name="Lipzen A."/>
            <person name="Lutzoni F."/>
            <person name="Magnuson J."/>
            <person name="Mondo S."/>
            <person name="Nolan M."/>
            <person name="Ohm R."/>
            <person name="Pangilinan J."/>
            <person name="Park H.-J."/>
            <person name="Ramirez L."/>
            <person name="Alfaro M."/>
            <person name="Sun H."/>
            <person name="Tritt A."/>
            <person name="Yoshinaga Y."/>
            <person name="Zwiers L.-H."/>
            <person name="Turgeon B."/>
            <person name="Goodwin S."/>
            <person name="Spatafora J."/>
            <person name="Crous P."/>
            <person name="Grigoriev I."/>
        </authorList>
    </citation>
    <scope>NUCLEOTIDE SEQUENCE</scope>
    <source>
        <strain evidence="2">CBS 262.69</strain>
    </source>
</reference>
<name>A0A6G1HZN0_9PEZI</name>
<feature type="region of interest" description="Disordered" evidence="1">
    <location>
        <begin position="98"/>
        <end position="216"/>
    </location>
</feature>
<dbReference type="EMBL" id="ML996693">
    <property type="protein sequence ID" value="KAF2401394.1"/>
    <property type="molecule type" value="Genomic_DNA"/>
</dbReference>
<feature type="compositionally biased region" description="Low complexity" evidence="1">
    <location>
        <begin position="619"/>
        <end position="638"/>
    </location>
</feature>
<accession>A0A6G1HZN0</accession>
<proteinExistence type="predicted"/>
<keyword evidence="3" id="KW-1185">Reference proteome</keyword>
<feature type="region of interest" description="Disordered" evidence="1">
    <location>
        <begin position="12"/>
        <end position="36"/>
    </location>
</feature>
<dbReference type="Proteomes" id="UP000799640">
    <property type="component" value="Unassembled WGS sequence"/>
</dbReference>
<protein>
    <submittedName>
        <fullName evidence="2">Uncharacterized protein</fullName>
    </submittedName>
</protein>
<feature type="compositionally biased region" description="Low complexity" evidence="1">
    <location>
        <begin position="464"/>
        <end position="475"/>
    </location>
</feature>
<organism evidence="2 3">
    <name type="scientific">Trichodelitschia bisporula</name>
    <dbReference type="NCBI Taxonomy" id="703511"/>
    <lineage>
        <taxon>Eukaryota</taxon>
        <taxon>Fungi</taxon>
        <taxon>Dikarya</taxon>
        <taxon>Ascomycota</taxon>
        <taxon>Pezizomycotina</taxon>
        <taxon>Dothideomycetes</taxon>
        <taxon>Dothideomycetes incertae sedis</taxon>
        <taxon>Phaeotrichales</taxon>
        <taxon>Phaeotrichaceae</taxon>
        <taxon>Trichodelitschia</taxon>
    </lineage>
</organism>
<evidence type="ECO:0000313" key="2">
    <source>
        <dbReference type="EMBL" id="KAF2401394.1"/>
    </source>
</evidence>
<feature type="region of interest" description="Disordered" evidence="1">
    <location>
        <begin position="589"/>
        <end position="650"/>
    </location>
</feature>
<dbReference type="AlphaFoldDB" id="A0A6G1HZN0"/>
<feature type="compositionally biased region" description="Acidic residues" evidence="1">
    <location>
        <begin position="191"/>
        <end position="200"/>
    </location>
</feature>
<feature type="compositionally biased region" description="Polar residues" evidence="1">
    <location>
        <begin position="109"/>
        <end position="119"/>
    </location>
</feature>
<feature type="compositionally biased region" description="Acidic residues" evidence="1">
    <location>
        <begin position="164"/>
        <end position="179"/>
    </location>
</feature>
<feature type="compositionally biased region" description="Acidic residues" evidence="1">
    <location>
        <begin position="510"/>
        <end position="527"/>
    </location>
</feature>
<feature type="compositionally biased region" description="Polar residues" evidence="1">
    <location>
        <begin position="596"/>
        <end position="607"/>
    </location>
</feature>
<feature type="compositionally biased region" description="Polar residues" evidence="1">
    <location>
        <begin position="282"/>
        <end position="292"/>
    </location>
</feature>
<gene>
    <name evidence="2" type="ORF">EJ06DRAFT_581536</name>
</gene>
<feature type="region of interest" description="Disordered" evidence="1">
    <location>
        <begin position="281"/>
        <end position="322"/>
    </location>
</feature>
<sequence>MAPDLDFVTMLQPPSPTLTNPDMILPVSRGFTPSPPRRKYASTLANTTVAGIAPPRGPPPAQTESADVLDQVRRLGALALRTASPSMVRLSRVQEMVDEDTTPTKKAYGSQTLASSPTLQDYVAPTTGEGTLWKGNGERGSDESSSVHSDDLENMKWPGFDSESAVEEDVGSDLGEEEEARFGSFPKVVGSDDDTTDDNEQWLGPRAEDDEADPYSPAALSRRADIILANAKKRLNVMEGNLRGARHSLLVSPTPGKFPTLPPSGKDRSRYTGVYGYRPRQFSPSPLSSASTPVAGHSRVLSETSVPSPAPLMPAPKPPLMQKRASSALGSFAGGVSHFDRSLALRGVRSQEVMRESRLQNWIDGSTLSPAEPTRSASAALHRSRTPSIDSLQRSTSSASDLRAQMDELKGKISSLKVRAQEDRMKRRSSHDMSAPSPYNVPDQWYSGDAYSGRQATNGRMAWSPSASPSTPSTPNGSNHFAYTSSPLPTTPPRNFPEPIPEYEESHYEDAEELLDSIEEEPPELDEIEQHAGYASSPRPEDDDSVSLSGESEYHEAMPVMAARHEDRADAFDYENFFLHSAMGNFSQADRRGSFHSESSAETTRPTSPGPGGDAQPGRATATPTARPATALLRPAPDLAHRRSQSIESISTVATFQTATEGRDSPDEEEGNEALEAVTRAYLPAVPIRPAGVGATRRLDSAVGLGVAVASPKVVLPSVEELVEGLVGPESVGEDRALVEAVVQGLRHVCRGLRTRAGGDEGGVWRERLEAARRALDGESEG</sequence>
<feature type="compositionally biased region" description="Polar residues" evidence="1">
    <location>
        <begin position="476"/>
        <end position="488"/>
    </location>
</feature>